<accession>A0AAE3ACM6</accession>
<dbReference type="PIRSF" id="PIRSF000428">
    <property type="entry name" value="P_Ac_trans"/>
    <property type="match status" value="1"/>
</dbReference>
<comment type="caution">
    <text evidence="5">The sequence shown here is derived from an EMBL/GenBank/DDBJ whole genome shotgun (WGS) entry which is preliminary data.</text>
</comment>
<dbReference type="EMBL" id="JAJEPS010000018">
    <property type="protein sequence ID" value="MCC2127320.1"/>
    <property type="molecule type" value="Genomic_DNA"/>
</dbReference>
<dbReference type="Proteomes" id="UP001198220">
    <property type="component" value="Unassembled WGS sequence"/>
</dbReference>
<evidence type="ECO:0000256" key="1">
    <source>
        <dbReference type="ARBA" id="ARBA00005656"/>
    </source>
</evidence>
<dbReference type="RefSeq" id="WP_308460001.1">
    <property type="nucleotide sequence ID" value="NZ_JAJEPS010000018.1"/>
</dbReference>
<protein>
    <submittedName>
        <fullName evidence="5">Bifunctional enoyl-CoA hydratase/phosphate acetyltransferase</fullName>
    </submittedName>
</protein>
<keyword evidence="6" id="KW-1185">Reference proteome</keyword>
<gene>
    <name evidence="5" type="ORF">LKD36_14240</name>
</gene>
<keyword evidence="3" id="KW-0012">Acyltransferase</keyword>
<dbReference type="NCBIfam" id="NF006045">
    <property type="entry name" value="PRK08190.1"/>
    <property type="match status" value="1"/>
</dbReference>
<comment type="similarity">
    <text evidence="1">Belongs to the phosphate acetyltransferase and butyryltransferase family.</text>
</comment>
<dbReference type="Pfam" id="PF01515">
    <property type="entry name" value="PTA_PTB"/>
    <property type="match status" value="1"/>
</dbReference>
<dbReference type="GO" id="GO:0016746">
    <property type="term" value="F:acyltransferase activity"/>
    <property type="evidence" value="ECO:0007669"/>
    <property type="project" value="UniProtKB-KW"/>
</dbReference>
<dbReference type="InterPro" id="IPR002505">
    <property type="entry name" value="PTA_PTB"/>
</dbReference>
<sequence>MYQNFEKVLKSIREKKEKKRIAIAAAHDMEVMECAVMAHKEQIADFTLIGKKGEIESILRTFGENPSSWDIIDEPSDPKAAELAVSMASEKKADAIMKGQLHTAIFLRAIFSKEYNLVPPKTLVSQITVTEYPAQNRLLLITDCAVNVTPTYAEKAVIIANAVSLAKRLGIDCPKVACLAPVEVVNEKMPETIDAAMLSKANERGQIKDCIIDGPLAMDNAISPEAAQCKKITSPVAGQADILLMPNLCTGNAIDKALRYFAGLKTGSAVIGANVPIVMTSRSDSALNKLHAIALSVL</sequence>
<evidence type="ECO:0000313" key="5">
    <source>
        <dbReference type="EMBL" id="MCC2127320.1"/>
    </source>
</evidence>
<organism evidence="5 6">
    <name type="scientific">Hominiventricola filiformis</name>
    <dbReference type="NCBI Taxonomy" id="2885352"/>
    <lineage>
        <taxon>Bacteria</taxon>
        <taxon>Bacillati</taxon>
        <taxon>Bacillota</taxon>
        <taxon>Clostridia</taxon>
        <taxon>Lachnospirales</taxon>
        <taxon>Lachnospiraceae</taxon>
        <taxon>Hominiventricola</taxon>
    </lineage>
</organism>
<name>A0AAE3ACM6_9FIRM</name>
<dbReference type="InterPro" id="IPR050500">
    <property type="entry name" value="Phos_Acetyltrans/Butyryltrans"/>
</dbReference>
<reference evidence="5 6" key="1">
    <citation type="submission" date="2021-10" db="EMBL/GenBank/DDBJ databases">
        <title>Anaerobic single-cell dispensing facilitates the cultivation of human gut bacteria.</title>
        <authorList>
            <person name="Afrizal A."/>
        </authorList>
    </citation>
    <scope>NUCLEOTIDE SEQUENCE [LARGE SCALE GENOMIC DNA]</scope>
    <source>
        <strain evidence="5 6">CLA-AA-H276</strain>
    </source>
</reference>
<dbReference type="PANTHER" id="PTHR43356">
    <property type="entry name" value="PHOSPHATE ACETYLTRANSFERASE"/>
    <property type="match status" value="1"/>
</dbReference>
<dbReference type="InterPro" id="IPR012147">
    <property type="entry name" value="P_Ac_Bu_trans"/>
</dbReference>
<keyword evidence="2" id="KW-0808">Transferase</keyword>
<evidence type="ECO:0000259" key="4">
    <source>
        <dbReference type="Pfam" id="PF01515"/>
    </source>
</evidence>
<feature type="domain" description="Phosphate acetyl/butaryl transferase" evidence="4">
    <location>
        <begin position="79"/>
        <end position="296"/>
    </location>
</feature>
<dbReference type="Gene3D" id="3.40.718.10">
    <property type="entry name" value="Isopropylmalate Dehydrogenase"/>
    <property type="match status" value="1"/>
</dbReference>
<evidence type="ECO:0000256" key="3">
    <source>
        <dbReference type="ARBA" id="ARBA00023315"/>
    </source>
</evidence>
<dbReference type="PANTHER" id="PTHR43356:SF2">
    <property type="entry name" value="PHOSPHATE ACETYLTRANSFERASE"/>
    <property type="match status" value="1"/>
</dbReference>
<dbReference type="SUPFAM" id="SSF53659">
    <property type="entry name" value="Isocitrate/Isopropylmalate dehydrogenase-like"/>
    <property type="match status" value="1"/>
</dbReference>
<proteinExistence type="inferred from homology"/>
<evidence type="ECO:0000256" key="2">
    <source>
        <dbReference type="ARBA" id="ARBA00022679"/>
    </source>
</evidence>
<evidence type="ECO:0000313" key="6">
    <source>
        <dbReference type="Proteomes" id="UP001198220"/>
    </source>
</evidence>
<dbReference type="AlphaFoldDB" id="A0AAE3ACM6"/>